<organism evidence="3">
    <name type="scientific">Nippostrongylus brasiliensis</name>
    <name type="common">Rat hookworm</name>
    <dbReference type="NCBI Taxonomy" id="27835"/>
    <lineage>
        <taxon>Eukaryota</taxon>
        <taxon>Metazoa</taxon>
        <taxon>Ecdysozoa</taxon>
        <taxon>Nematoda</taxon>
        <taxon>Chromadorea</taxon>
        <taxon>Rhabditida</taxon>
        <taxon>Rhabditina</taxon>
        <taxon>Rhabditomorpha</taxon>
        <taxon>Strongyloidea</taxon>
        <taxon>Heligmosomidae</taxon>
        <taxon>Nippostrongylus</taxon>
    </lineage>
</organism>
<gene>
    <name evidence="1" type="ORF">NBR_LOCUS4625</name>
</gene>
<dbReference type="WBParaSite" id="NBR_0000462401-mRNA-1">
    <property type="protein sequence ID" value="NBR_0000462401-mRNA-1"/>
    <property type="gene ID" value="NBR_0000462401"/>
</dbReference>
<proteinExistence type="predicted"/>
<dbReference type="Proteomes" id="UP000271162">
    <property type="component" value="Unassembled WGS sequence"/>
</dbReference>
<dbReference type="AlphaFoldDB" id="A0A0N4XQ22"/>
<keyword evidence="2" id="KW-1185">Reference proteome</keyword>
<evidence type="ECO:0000313" key="3">
    <source>
        <dbReference type="WBParaSite" id="NBR_0000462401-mRNA-1"/>
    </source>
</evidence>
<evidence type="ECO:0000313" key="1">
    <source>
        <dbReference type="EMBL" id="VDL68214.1"/>
    </source>
</evidence>
<reference evidence="3" key="1">
    <citation type="submission" date="2017-02" db="UniProtKB">
        <authorList>
            <consortium name="WormBaseParasite"/>
        </authorList>
    </citation>
    <scope>IDENTIFICATION</scope>
</reference>
<name>A0A0N4XQ22_NIPBR</name>
<reference evidence="1 2" key="2">
    <citation type="submission" date="2018-11" db="EMBL/GenBank/DDBJ databases">
        <authorList>
            <consortium name="Pathogen Informatics"/>
        </authorList>
    </citation>
    <scope>NUCLEOTIDE SEQUENCE [LARGE SCALE GENOMIC DNA]</scope>
</reference>
<protein>
    <submittedName>
        <fullName evidence="3">Transcriptional regulator</fullName>
    </submittedName>
</protein>
<evidence type="ECO:0000313" key="2">
    <source>
        <dbReference type="Proteomes" id="UP000271162"/>
    </source>
</evidence>
<accession>A0A0N4XQ22</accession>
<sequence>MDRSFCDDGLYTAAFTEVGEISRRLSTGFDEPKKTSKIRHVIAK</sequence>
<dbReference type="EMBL" id="UYSL01009062">
    <property type="protein sequence ID" value="VDL68214.1"/>
    <property type="molecule type" value="Genomic_DNA"/>
</dbReference>